<organism evidence="2 3">
    <name type="scientific">Streptomyces vulcanius</name>
    <dbReference type="NCBI Taxonomy" id="1441876"/>
    <lineage>
        <taxon>Bacteria</taxon>
        <taxon>Bacillati</taxon>
        <taxon>Actinomycetota</taxon>
        <taxon>Actinomycetes</taxon>
        <taxon>Kitasatosporales</taxon>
        <taxon>Streptomycetaceae</taxon>
        <taxon>Streptomyces</taxon>
    </lineage>
</organism>
<reference evidence="3" key="1">
    <citation type="journal article" date="2019" name="Int. J. Syst. Evol. Microbiol.">
        <title>The Global Catalogue of Microorganisms (GCM) 10K type strain sequencing project: providing services to taxonomists for standard genome sequencing and annotation.</title>
        <authorList>
            <consortium name="The Broad Institute Genomics Platform"/>
            <consortium name="The Broad Institute Genome Sequencing Center for Infectious Disease"/>
            <person name="Wu L."/>
            <person name="Ma J."/>
        </authorList>
    </citation>
    <scope>NUCLEOTIDE SEQUENCE [LARGE SCALE GENOMIC DNA]</scope>
    <source>
        <strain evidence="3">CGMCC 4.7177</strain>
    </source>
</reference>
<dbReference type="Proteomes" id="UP001595839">
    <property type="component" value="Unassembled WGS sequence"/>
</dbReference>
<feature type="region of interest" description="Disordered" evidence="1">
    <location>
        <begin position="504"/>
        <end position="535"/>
    </location>
</feature>
<dbReference type="EMBL" id="JBHSFK010000050">
    <property type="protein sequence ID" value="MFC4507006.1"/>
    <property type="molecule type" value="Genomic_DNA"/>
</dbReference>
<evidence type="ECO:0000256" key="1">
    <source>
        <dbReference type="SAM" id="MobiDB-lite"/>
    </source>
</evidence>
<accession>A0ABV9B8Z1</accession>
<sequence length="574" mass="63294">MSFAFFPPNQRAAGSDLTISVSPLGLVELSDEDFEVHGPRLNRYATNFAFYLGHHWAYRREAGEPQITLNYVATFARYINNFCFSKGVKFAVSKRFEHIVPALLKRVWEVDNDKQSLLNSVGEQGGITGDSFVKVAYEPQWVDSAGGIHSGRVRILPLNSAHCFPEYHPHDRDRLVGFKLRYKFWTTGADGARMVMTYTEVLTDTHIQEFLNDELIDSRPNPLGVIPVAHIRNISVSGSPWGLSDIGDIISINRELNEKMTDVSDIINYHASPTTIVQGAKASNLERGPRKIWGGLPEKAKVYNLENGVDLAGPMGYIQTLKLAMHEITGVPESALGQMQPISNTSGVALSIQWYPLINKNSLKQLNYGIGIKRINELVLRTLFCHEPETLLYDPKTDGIKTEEEQPDLLDPNDPDVYNVDCVWPSPLPVDKLVALNEIQAKLAIGLESKRNALVELGEEFPDERLEEMFSEQRRDVIEQGALELIKATISSAILQMTGIATEEGGKPVASSEGSPAQPGTPAGNAQTGVLPGATGIDLGVDTKSLLNQLVTTAYGTKLPQRRNSEDASNQETS</sequence>
<evidence type="ECO:0000313" key="2">
    <source>
        <dbReference type="EMBL" id="MFC4507006.1"/>
    </source>
</evidence>
<comment type="caution">
    <text evidence="2">The sequence shown here is derived from an EMBL/GenBank/DDBJ whole genome shotgun (WGS) entry which is preliminary data.</text>
</comment>
<dbReference type="Pfam" id="PF05133">
    <property type="entry name" value="SPP1_portal"/>
    <property type="match status" value="1"/>
</dbReference>
<proteinExistence type="predicted"/>
<name>A0ABV9B8Z1_9ACTN</name>
<dbReference type="RefSeq" id="WP_381177390.1">
    <property type="nucleotide sequence ID" value="NZ_JBHSFK010000050.1"/>
</dbReference>
<feature type="region of interest" description="Disordered" evidence="1">
    <location>
        <begin position="553"/>
        <end position="574"/>
    </location>
</feature>
<keyword evidence="3" id="KW-1185">Reference proteome</keyword>
<dbReference type="InterPro" id="IPR021145">
    <property type="entry name" value="Portal_protein_SPP1_Gp6-like"/>
</dbReference>
<evidence type="ECO:0000313" key="3">
    <source>
        <dbReference type="Proteomes" id="UP001595839"/>
    </source>
</evidence>
<protein>
    <submittedName>
        <fullName evidence="2">Phage portal protein</fullName>
    </submittedName>
</protein>
<gene>
    <name evidence="2" type="ORF">ACFPIH_47500</name>
</gene>